<protein>
    <submittedName>
        <fullName evidence="1">Uncharacterized protein</fullName>
    </submittedName>
</protein>
<organism evidence="1">
    <name type="scientific">Vigna angularis var. angularis</name>
    <dbReference type="NCBI Taxonomy" id="157739"/>
    <lineage>
        <taxon>Eukaryota</taxon>
        <taxon>Viridiplantae</taxon>
        <taxon>Streptophyta</taxon>
        <taxon>Embryophyta</taxon>
        <taxon>Tracheophyta</taxon>
        <taxon>Spermatophyta</taxon>
        <taxon>Magnoliopsida</taxon>
        <taxon>eudicotyledons</taxon>
        <taxon>Gunneridae</taxon>
        <taxon>Pentapetalae</taxon>
        <taxon>rosids</taxon>
        <taxon>fabids</taxon>
        <taxon>Fabales</taxon>
        <taxon>Fabaceae</taxon>
        <taxon>Papilionoideae</taxon>
        <taxon>50 kb inversion clade</taxon>
        <taxon>NPAAA clade</taxon>
        <taxon>indigoferoid/millettioid clade</taxon>
        <taxon>Phaseoleae</taxon>
        <taxon>Vigna</taxon>
    </lineage>
</organism>
<gene>
    <name evidence="1" type="primary">Vigan.UMG014800</name>
    <name evidence="1" type="ORF">VIGAN_UM014800</name>
</gene>
<sequence length="108" mass="12345">HFQTILQSQPPTLVHQSNLPTLTPAHHLKTFLFHLYLTTTGIHHLHHIIFVLLWNTPHGQHLIHGQHHHLQTCLPHGSATKSHPHLHYNIHLLSPSPVTIPTTLPFHP</sequence>
<dbReference type="AlphaFoldDB" id="A0A0S3TDT4"/>
<reference evidence="1" key="1">
    <citation type="journal article" date="2015" name="Sci. Rep.">
        <title>The power of single molecule real-time sequencing technology in the de novo assembly of a eukaryotic genome.</title>
        <authorList>
            <person name="Sakai H."/>
            <person name="Naito K."/>
            <person name="Ogiso-Tanaka E."/>
            <person name="Takahashi Y."/>
            <person name="Iseki K."/>
            <person name="Muto C."/>
            <person name="Satou K."/>
            <person name="Teruya K."/>
            <person name="Shiroma A."/>
            <person name="Shimoji M."/>
            <person name="Hirano T."/>
            <person name="Itoh T."/>
            <person name="Kaga A."/>
            <person name="Tomooka N."/>
        </authorList>
    </citation>
    <scope>NUCLEOTIDE SEQUENCE</scope>
</reference>
<proteinExistence type="predicted"/>
<feature type="non-terminal residue" evidence="1">
    <location>
        <position position="1"/>
    </location>
</feature>
<evidence type="ECO:0000313" key="1">
    <source>
        <dbReference type="EMBL" id="BAU03123.1"/>
    </source>
</evidence>
<accession>A0A0S3TDT4</accession>
<name>A0A0S3TDT4_PHAAN</name>
<dbReference type="EMBL" id="AP015085">
    <property type="protein sequence ID" value="BAU03123.1"/>
    <property type="molecule type" value="Genomic_DNA"/>
</dbReference>